<dbReference type="OrthoDB" id="5754413at2"/>
<dbReference type="InterPro" id="IPR001959">
    <property type="entry name" value="Transposase"/>
</dbReference>
<protein>
    <submittedName>
        <fullName evidence="10">Transposase</fullName>
    </submittedName>
</protein>
<gene>
    <name evidence="10" type="ORF">IB75_10620</name>
</gene>
<evidence type="ECO:0000259" key="8">
    <source>
        <dbReference type="Pfam" id="PF07282"/>
    </source>
</evidence>
<comment type="similarity">
    <text evidence="1">In the C-terminal section; belongs to the transposase 35 family.</text>
</comment>
<evidence type="ECO:0000256" key="4">
    <source>
        <dbReference type="ARBA" id="ARBA00022833"/>
    </source>
</evidence>
<dbReference type="GO" id="GO:0046872">
    <property type="term" value="F:metal ion binding"/>
    <property type="evidence" value="ECO:0007669"/>
    <property type="project" value="UniProtKB-KW"/>
</dbReference>
<keyword evidence="6" id="KW-0233">DNA recombination</keyword>
<name>A0A0E2Z662_9GAMM</name>
<proteinExistence type="inferred from homology"/>
<dbReference type="NCBIfam" id="TIGR01766">
    <property type="entry name" value="IS200/IS605 family accessory protein TnpB-like domain"/>
    <property type="match status" value="1"/>
</dbReference>
<dbReference type="Pfam" id="PF12323">
    <property type="entry name" value="HTH_OrfB_IS605"/>
    <property type="match status" value="1"/>
</dbReference>
<dbReference type="GO" id="GO:0006310">
    <property type="term" value="P:DNA recombination"/>
    <property type="evidence" value="ECO:0007669"/>
    <property type="project" value="UniProtKB-KW"/>
</dbReference>
<feature type="domain" description="Transposase putative helix-turn-helix" evidence="9">
    <location>
        <begin position="2"/>
        <end position="44"/>
    </location>
</feature>
<evidence type="ECO:0000259" key="9">
    <source>
        <dbReference type="Pfam" id="PF12323"/>
    </source>
</evidence>
<dbReference type="GO" id="GO:0003677">
    <property type="term" value="F:DNA binding"/>
    <property type="evidence" value="ECO:0007669"/>
    <property type="project" value="UniProtKB-KW"/>
</dbReference>
<keyword evidence="5" id="KW-0238">DNA-binding</keyword>
<evidence type="ECO:0000256" key="1">
    <source>
        <dbReference type="ARBA" id="ARBA00008761"/>
    </source>
</evidence>
<evidence type="ECO:0000313" key="11">
    <source>
        <dbReference type="Proteomes" id="UP000028839"/>
    </source>
</evidence>
<dbReference type="HOGENOM" id="CLU_032903_0_0_6"/>
<dbReference type="EMBL" id="JPGN01000063">
    <property type="protein sequence ID" value="KFI19055.1"/>
    <property type="molecule type" value="Genomic_DNA"/>
</dbReference>
<evidence type="ECO:0000256" key="3">
    <source>
        <dbReference type="ARBA" id="ARBA00022723"/>
    </source>
</evidence>
<comment type="caution">
    <text evidence="10">The sequence shown here is derived from an EMBL/GenBank/DDBJ whole genome shotgun (WGS) entry which is preliminary data.</text>
</comment>
<dbReference type="Proteomes" id="UP000028839">
    <property type="component" value="Unassembled WGS sequence"/>
</dbReference>
<keyword evidence="4" id="KW-0862">Zinc</keyword>
<organism evidence="10 11">
    <name type="scientific">Nitrosococcus oceani C-27</name>
    <dbReference type="NCBI Taxonomy" id="314279"/>
    <lineage>
        <taxon>Bacteria</taxon>
        <taxon>Pseudomonadati</taxon>
        <taxon>Pseudomonadota</taxon>
        <taxon>Gammaproteobacteria</taxon>
        <taxon>Chromatiales</taxon>
        <taxon>Chromatiaceae</taxon>
        <taxon>Nitrosococcus</taxon>
    </lineage>
</organism>
<keyword evidence="3" id="KW-0479">Metal-binding</keyword>
<feature type="domain" description="Cas12f1-like TNB" evidence="8">
    <location>
        <begin position="290"/>
        <end position="357"/>
    </location>
</feature>
<sequence>MKAYQLRLYPTLRQRRQLEEAFSACRYVWNWALDRRTRAYKEKGESLNAIALSRALTALKKEKVFLKAASATALTYVLKSQDEAFQKFFNKQARYPKFKRRGRVHSCTFQLDKRRGEKVFMPGQLLRLPKLGPVRVVWSYQDIPVFPNSATVSCNACGQWFVSLQCDCIDVIHPPATDKTIGLDLGLSTLIAMSDGRKEKPRRFLKNALRRLRFAQRRLSKTAKGGSNRRKQRSRVARLHQRIASKRANFLHGLSTSIVRENQAIAIEDLNVRGVMANGKLARSVGDCGWYELRRQLTYKAKWYGRQLNVVPRFQRTTGVCPDCGTVGEKLPLRVRSWTCGHCGSAHDRDIAAARVIDLMGNTARSAGIDACGLAHKPEEAVS</sequence>
<dbReference type="InterPro" id="IPR010095">
    <property type="entry name" value="Cas12f1-like_TNB"/>
</dbReference>
<accession>A0A0E2Z662</accession>
<dbReference type="NCBIfam" id="NF040570">
    <property type="entry name" value="guided_TnpB"/>
    <property type="match status" value="1"/>
</dbReference>
<dbReference type="Pfam" id="PF07282">
    <property type="entry name" value="Cas12f1-like_TNB"/>
    <property type="match status" value="1"/>
</dbReference>
<feature type="domain" description="Probable transposase IS891/IS1136/IS1341" evidence="7">
    <location>
        <begin position="173"/>
        <end position="276"/>
    </location>
</feature>
<evidence type="ECO:0000256" key="6">
    <source>
        <dbReference type="ARBA" id="ARBA00023172"/>
    </source>
</evidence>
<dbReference type="AlphaFoldDB" id="A0A0E2Z662"/>
<reference evidence="10 11" key="1">
    <citation type="submission" date="2014-07" db="EMBL/GenBank/DDBJ databases">
        <title>Comparative analysis of Nitrosococcus oceani genome inventories of strains from Pacific and Atlantic gyres.</title>
        <authorList>
            <person name="Lim C.K."/>
            <person name="Wang L."/>
            <person name="Sayavedra-Soto L.A."/>
            <person name="Klotz M.G."/>
        </authorList>
    </citation>
    <scope>NUCLEOTIDE SEQUENCE [LARGE SCALE GENOMIC DNA]</scope>
    <source>
        <strain evidence="10 11">C-27</strain>
    </source>
</reference>
<keyword evidence="2" id="KW-0815">Transposition</keyword>
<evidence type="ECO:0000256" key="2">
    <source>
        <dbReference type="ARBA" id="ARBA00022578"/>
    </source>
</evidence>
<dbReference type="Pfam" id="PF01385">
    <property type="entry name" value="OrfB_IS605"/>
    <property type="match status" value="1"/>
</dbReference>
<dbReference type="GO" id="GO:0032196">
    <property type="term" value="P:transposition"/>
    <property type="evidence" value="ECO:0007669"/>
    <property type="project" value="UniProtKB-KW"/>
</dbReference>
<evidence type="ECO:0000259" key="7">
    <source>
        <dbReference type="Pfam" id="PF01385"/>
    </source>
</evidence>
<evidence type="ECO:0000256" key="5">
    <source>
        <dbReference type="ARBA" id="ARBA00023125"/>
    </source>
</evidence>
<dbReference type="InterPro" id="IPR021027">
    <property type="entry name" value="Transposase_put_HTH"/>
</dbReference>
<evidence type="ECO:0000313" key="10">
    <source>
        <dbReference type="EMBL" id="KFI19055.1"/>
    </source>
</evidence>